<evidence type="ECO:0000256" key="4">
    <source>
        <dbReference type="ARBA" id="ARBA00023015"/>
    </source>
</evidence>
<feature type="region of interest" description="Disordered" evidence="9">
    <location>
        <begin position="1"/>
        <end position="52"/>
    </location>
</feature>
<feature type="compositionally biased region" description="Low complexity" evidence="9">
    <location>
        <begin position="511"/>
        <end position="534"/>
    </location>
</feature>
<feature type="compositionally biased region" description="Basic and acidic residues" evidence="9">
    <location>
        <begin position="394"/>
        <end position="403"/>
    </location>
</feature>
<keyword evidence="4" id="KW-0805">Transcription regulation</keyword>
<feature type="compositionally biased region" description="Polar residues" evidence="9">
    <location>
        <begin position="492"/>
        <end position="510"/>
    </location>
</feature>
<name>A0A9P8CXR8_MORAP</name>
<dbReference type="Pfam" id="PF17135">
    <property type="entry name" value="Ribosomal_L18"/>
    <property type="match status" value="1"/>
</dbReference>
<keyword evidence="5" id="KW-0238">DNA-binding</keyword>
<dbReference type="GO" id="GO:0003723">
    <property type="term" value="F:RNA binding"/>
    <property type="evidence" value="ECO:0007669"/>
    <property type="project" value="TreeGrafter"/>
</dbReference>
<feature type="compositionally biased region" description="Acidic residues" evidence="9">
    <location>
        <begin position="305"/>
        <end position="315"/>
    </location>
</feature>
<feature type="compositionally biased region" description="Basic and acidic residues" evidence="9">
    <location>
        <begin position="426"/>
        <end position="437"/>
    </location>
</feature>
<feature type="region of interest" description="Disordered" evidence="9">
    <location>
        <begin position="261"/>
        <end position="610"/>
    </location>
</feature>
<keyword evidence="8" id="KW-0687">Ribonucleoprotein</keyword>
<evidence type="ECO:0000256" key="3">
    <source>
        <dbReference type="ARBA" id="ARBA00022980"/>
    </source>
</evidence>
<proteinExistence type="inferred from homology"/>
<dbReference type="InterPro" id="IPR011039">
    <property type="entry name" value="TFIIF_interaction"/>
</dbReference>
<keyword evidence="6" id="KW-0804">Transcription</keyword>
<evidence type="ECO:0000256" key="7">
    <source>
        <dbReference type="ARBA" id="ARBA00023242"/>
    </source>
</evidence>
<dbReference type="GO" id="GO:0003735">
    <property type="term" value="F:structural constituent of ribosome"/>
    <property type="evidence" value="ECO:0007669"/>
    <property type="project" value="InterPro"/>
</dbReference>
<dbReference type="SUPFAM" id="SSF52080">
    <property type="entry name" value="Ribosomal proteins L15p and L18e"/>
    <property type="match status" value="1"/>
</dbReference>
<dbReference type="InterPro" id="IPR036227">
    <property type="entry name" value="Ribosomal_uL15/eL18_sf"/>
</dbReference>
<feature type="compositionally biased region" description="Acidic residues" evidence="9">
    <location>
        <begin position="416"/>
        <end position="425"/>
    </location>
</feature>
<evidence type="ECO:0000256" key="1">
    <source>
        <dbReference type="ARBA" id="ARBA00004123"/>
    </source>
</evidence>
<comment type="subcellular location">
    <subcellularLocation>
        <location evidence="1">Nucleus</location>
    </subcellularLocation>
</comment>
<dbReference type="GO" id="GO:0022625">
    <property type="term" value="C:cytosolic large ribosomal subunit"/>
    <property type="evidence" value="ECO:0007669"/>
    <property type="project" value="TreeGrafter"/>
</dbReference>
<dbReference type="InterPro" id="IPR000039">
    <property type="entry name" value="Ribosomal_eL18"/>
</dbReference>
<dbReference type="GO" id="GO:0006367">
    <property type="term" value="P:transcription initiation at RNA polymerase II promoter"/>
    <property type="evidence" value="ECO:0007669"/>
    <property type="project" value="InterPro"/>
</dbReference>
<sequence length="840" mass="91677">MSFLISRRNKKPTRAEQRKALEKQTGITGTSAGPAIKRQIPTKPTPEPAPGTYTDYKLVSASDNVLHHVMRFHGGKNVNPAALAAPVKLQRKRIETPYNRYYNRYNQYNNQGQNNAGASATNSTEVGTSGSAGSKDATGSILAAGSTAGAPPTTGADMALIAPFGGGVRNKQMLFKKRTKQVYLANEEERKKKEIESAPWVLEDCDGQNTWTGQLEGGQQANYYVFVFSDDGFKVVKADKWYKFNPKIPYATLTAEEAEEQFEKAQKQPNSSRWLMRSKNKRKREDGEEGAEDDVEGEQLITVDHEDEAGYDEDEAKERRKKRGKHGDVDEMDFDEVWQDDEEMPSEMPGFEEDAKDDPRKKYGQAADSDEDEDEAEDQSRLNETGKAIKKALLKLEKNKVYADDDDKDPYASDQDSSDSDLDEIDKEKDAKKEDGTHAASQEATKPSAKGKANAKAPLIAKKPSAMKPATPSKAMSAKATKTKSVPLPNPRNASLPSSDANKATTAPGPSSSSKAVTSSKATSAKATKGKSGALLTPRNASASDTHKVASNATSSSSSMASPPAAVQGRSSSPGATEKKRKRAMEGEASEAGSSKKGSHPADSTTSSDDQWLITEEEIVNVLKSRPGLTTRDLIVALGKKLKKDSRNKTILAALVKKGIDIKKHHVRNKNRQAPKSEDVYLLLLVKLYRFLARRTDSAFNKVVLKRLFMSRVNRPPMSVSRVARNMAGKDGKTAVVVGTVTDDNRFLEVPKLSIACLRITKTAKARILKAGGEVITFDQLALRAPTGANTVLLRGKKNTREAVKHFGMGPGKHAKPYVQSKGRKFEKARGRRASRGFKA</sequence>
<evidence type="ECO:0000256" key="8">
    <source>
        <dbReference type="ARBA" id="ARBA00023274"/>
    </source>
</evidence>
<feature type="domain" description="Large ribosomal subunit protein uL15/eL18" evidence="10">
    <location>
        <begin position="659"/>
        <end position="839"/>
    </location>
</feature>
<evidence type="ECO:0000256" key="2">
    <source>
        <dbReference type="ARBA" id="ARBA00006815"/>
    </source>
</evidence>
<dbReference type="GO" id="GO:0032968">
    <property type="term" value="P:positive regulation of transcription elongation by RNA polymerase II"/>
    <property type="evidence" value="ECO:0007669"/>
    <property type="project" value="InterPro"/>
</dbReference>
<reference evidence="11" key="1">
    <citation type="submission" date="2021-07" db="EMBL/GenBank/DDBJ databases">
        <title>Draft genome of Mortierella alpina, strain LL118, isolated from an aspen leaf litter sample.</title>
        <authorList>
            <person name="Yang S."/>
            <person name="Vinatzer B.A."/>
        </authorList>
    </citation>
    <scope>NUCLEOTIDE SEQUENCE</scope>
    <source>
        <strain evidence="11">LL118</strain>
    </source>
</reference>
<dbReference type="Gene3D" id="3.100.10.10">
    <property type="match status" value="1"/>
</dbReference>
<accession>A0A9P8CXR8</accession>
<dbReference type="FunFam" id="3.100.10.10:FF:000001">
    <property type="entry name" value="60S ribosomal protein L18"/>
    <property type="match status" value="1"/>
</dbReference>
<dbReference type="AlphaFoldDB" id="A0A9P8CXR8"/>
<comment type="caution">
    <text evidence="11">The sequence shown here is derived from an EMBL/GenBank/DDBJ whole genome shotgun (WGS) entry which is preliminary data.</text>
</comment>
<dbReference type="GO" id="GO:0006412">
    <property type="term" value="P:translation"/>
    <property type="evidence" value="ECO:0007669"/>
    <property type="project" value="InterPro"/>
</dbReference>
<dbReference type="InterPro" id="IPR008851">
    <property type="entry name" value="TFIIF-alpha"/>
</dbReference>
<feature type="compositionally biased region" description="Basic and acidic residues" evidence="9">
    <location>
        <begin position="13"/>
        <end position="22"/>
    </location>
</feature>
<dbReference type="PANTHER" id="PTHR10934:SF2">
    <property type="entry name" value="LARGE RIBOSOMAL SUBUNIT PROTEIN EL18"/>
    <property type="match status" value="1"/>
</dbReference>
<comment type="similarity">
    <text evidence="2">Belongs to the eukaryotic ribosomal protein eL18 family.</text>
</comment>
<feature type="compositionally biased region" description="Low complexity" evidence="9">
    <location>
        <begin position="468"/>
        <end position="485"/>
    </location>
</feature>
<keyword evidence="7" id="KW-0539">Nucleus</keyword>
<dbReference type="EMBL" id="JAIFTL010000093">
    <property type="protein sequence ID" value="KAG9323647.1"/>
    <property type="molecule type" value="Genomic_DNA"/>
</dbReference>
<dbReference type="SUPFAM" id="SSF50916">
    <property type="entry name" value="Rap30/74 interaction domains"/>
    <property type="match status" value="1"/>
</dbReference>
<organism evidence="11 12">
    <name type="scientific">Mortierella alpina</name>
    <name type="common">Oleaginous fungus</name>
    <name type="synonym">Mortierella renispora</name>
    <dbReference type="NCBI Taxonomy" id="64518"/>
    <lineage>
        <taxon>Eukaryota</taxon>
        <taxon>Fungi</taxon>
        <taxon>Fungi incertae sedis</taxon>
        <taxon>Mucoromycota</taxon>
        <taxon>Mortierellomycotina</taxon>
        <taxon>Mortierellomycetes</taxon>
        <taxon>Mortierellales</taxon>
        <taxon>Mortierellaceae</taxon>
        <taxon>Mortierella</taxon>
    </lineage>
</organism>
<dbReference type="Pfam" id="PF05793">
    <property type="entry name" value="TFIIF_alpha"/>
    <property type="match status" value="1"/>
</dbReference>
<evidence type="ECO:0000259" key="10">
    <source>
        <dbReference type="Pfam" id="PF17135"/>
    </source>
</evidence>
<dbReference type="PANTHER" id="PTHR10934">
    <property type="entry name" value="60S RIBOSOMAL PROTEIN L18"/>
    <property type="match status" value="1"/>
</dbReference>
<feature type="compositionally biased region" description="Acidic residues" evidence="9">
    <location>
        <begin position="287"/>
        <end position="297"/>
    </location>
</feature>
<keyword evidence="3" id="KW-0689">Ribosomal protein</keyword>
<feature type="compositionally biased region" description="Low complexity" evidence="9">
    <location>
        <begin position="107"/>
        <end position="124"/>
    </location>
</feature>
<feature type="compositionally biased region" description="Low complexity" evidence="9">
    <location>
        <begin position="550"/>
        <end position="566"/>
    </location>
</feature>
<evidence type="ECO:0000313" key="12">
    <source>
        <dbReference type="Proteomes" id="UP000717515"/>
    </source>
</evidence>
<evidence type="ECO:0000256" key="9">
    <source>
        <dbReference type="SAM" id="MobiDB-lite"/>
    </source>
</evidence>
<evidence type="ECO:0000256" key="6">
    <source>
        <dbReference type="ARBA" id="ARBA00023163"/>
    </source>
</evidence>
<feature type="region of interest" description="Disordered" evidence="9">
    <location>
        <begin position="107"/>
        <end position="135"/>
    </location>
</feature>
<feature type="compositionally biased region" description="Acidic residues" evidence="9">
    <location>
        <begin position="330"/>
        <end position="356"/>
    </location>
</feature>
<evidence type="ECO:0000256" key="5">
    <source>
        <dbReference type="ARBA" id="ARBA00023125"/>
    </source>
</evidence>
<evidence type="ECO:0000313" key="11">
    <source>
        <dbReference type="EMBL" id="KAG9323647.1"/>
    </source>
</evidence>
<protein>
    <recommendedName>
        <fullName evidence="10">Large ribosomal subunit protein uL15/eL18 domain-containing protein</fullName>
    </recommendedName>
</protein>
<dbReference type="GO" id="GO:0003677">
    <property type="term" value="F:DNA binding"/>
    <property type="evidence" value="ECO:0007669"/>
    <property type="project" value="UniProtKB-KW"/>
</dbReference>
<dbReference type="InterPro" id="IPR021132">
    <property type="entry name" value="Ribosomal_eL18/eL18-A/B/_CS"/>
</dbReference>
<dbReference type="GO" id="GO:0005634">
    <property type="term" value="C:nucleus"/>
    <property type="evidence" value="ECO:0007669"/>
    <property type="project" value="UniProtKB-SubCell"/>
</dbReference>
<dbReference type="PROSITE" id="PS01106">
    <property type="entry name" value="RIBOSOMAL_L18E"/>
    <property type="match status" value="1"/>
</dbReference>
<feature type="region of interest" description="Disordered" evidence="9">
    <location>
        <begin position="808"/>
        <end position="840"/>
    </location>
</feature>
<feature type="compositionally biased region" description="Basic residues" evidence="9">
    <location>
        <begin position="830"/>
        <end position="840"/>
    </location>
</feature>
<gene>
    <name evidence="11" type="ORF">KVV02_000590</name>
</gene>
<dbReference type="Proteomes" id="UP000717515">
    <property type="component" value="Unassembled WGS sequence"/>
</dbReference>
<dbReference type="InterPro" id="IPR021131">
    <property type="entry name" value="Ribosomal_uL15/eL18"/>
</dbReference>
<feature type="compositionally biased region" description="Acidic residues" evidence="9">
    <location>
        <begin position="368"/>
        <end position="377"/>
    </location>
</feature>